<keyword evidence="2" id="KW-1185">Reference proteome</keyword>
<dbReference type="PROSITE" id="PS51257">
    <property type="entry name" value="PROKAR_LIPOPROTEIN"/>
    <property type="match status" value="1"/>
</dbReference>
<accession>A0ABT1CW35</accession>
<gene>
    <name evidence="1" type="ORF">GTW23_16505</name>
</gene>
<organism evidence="1 2">
    <name type="scientific">Hoeflea alexandrii</name>
    <dbReference type="NCBI Taxonomy" id="288436"/>
    <lineage>
        <taxon>Bacteria</taxon>
        <taxon>Pseudomonadati</taxon>
        <taxon>Pseudomonadota</taxon>
        <taxon>Alphaproteobacteria</taxon>
        <taxon>Hyphomicrobiales</taxon>
        <taxon>Rhizobiaceae</taxon>
        <taxon>Hoeflea</taxon>
    </lineage>
</organism>
<name>A0ABT1CW35_9HYPH</name>
<reference evidence="1 2" key="1">
    <citation type="submission" date="2020-01" db="EMBL/GenBank/DDBJ databases">
        <title>Genomes of bacteria type strains.</title>
        <authorList>
            <person name="Chen J."/>
            <person name="Zhu S."/>
            <person name="Yang J."/>
        </authorList>
    </citation>
    <scope>NUCLEOTIDE SEQUENCE [LARGE SCALE GENOMIC DNA]</scope>
    <source>
        <strain evidence="1 2">DSM 16655</strain>
    </source>
</reference>
<sequence length="253" mass="27119">MGMAKRVWAAGAARQWGRAGLVLLVAVLLAGCESVPVEQGPTHLDQFQITQIDVDFSRAERPLLVAELDGEISQSVSGSNLGAIGTRLGVVNQRDRQLALEQAISENVKAHVRDAFTPLMRGQRPARAVVTIRSVFIRSRASLQQLTGANVFINGEKRPDNAQFVASIVVYDIATGIPVGMAGPITRTDDGAITIAGGGPKAPPYSSAARLNQLAFEFAQGAANVIQREAATGEYVDGDQGDTRVLWERRYKL</sequence>
<dbReference type="Proteomes" id="UP001320715">
    <property type="component" value="Unassembled WGS sequence"/>
</dbReference>
<dbReference type="EMBL" id="JAAAML010000003">
    <property type="protein sequence ID" value="MCO6409786.1"/>
    <property type="molecule type" value="Genomic_DNA"/>
</dbReference>
<evidence type="ECO:0000313" key="1">
    <source>
        <dbReference type="EMBL" id="MCO6409786.1"/>
    </source>
</evidence>
<dbReference type="RefSeq" id="WP_252916596.1">
    <property type="nucleotide sequence ID" value="NZ_JAAAML010000003.1"/>
</dbReference>
<evidence type="ECO:0008006" key="3">
    <source>
        <dbReference type="Google" id="ProtNLM"/>
    </source>
</evidence>
<comment type="caution">
    <text evidence="1">The sequence shown here is derived from an EMBL/GenBank/DDBJ whole genome shotgun (WGS) entry which is preliminary data.</text>
</comment>
<evidence type="ECO:0000313" key="2">
    <source>
        <dbReference type="Proteomes" id="UP001320715"/>
    </source>
</evidence>
<proteinExistence type="predicted"/>
<protein>
    <recommendedName>
        <fullName evidence="3">DUF3313 domain-containing protein</fullName>
    </recommendedName>
</protein>